<reference evidence="3 4" key="1">
    <citation type="submission" date="2023-02" db="EMBL/GenBank/DDBJ databases">
        <title>Genome sequence of Sphingomonas naphthae.</title>
        <authorList>
            <person name="Kim S."/>
            <person name="Heo J."/>
            <person name="Kwon S.-W."/>
        </authorList>
    </citation>
    <scope>NUCLEOTIDE SEQUENCE [LARGE SCALE GENOMIC DNA]</scope>
    <source>
        <strain evidence="3 4">KACC 18716</strain>
    </source>
</reference>
<keyword evidence="4" id="KW-1185">Reference proteome</keyword>
<name>A0ABY7TKQ8_9SPHN</name>
<evidence type="ECO:0008006" key="5">
    <source>
        <dbReference type="Google" id="ProtNLM"/>
    </source>
</evidence>
<sequence>MAIRHLGLGLAAALIAAMPSAASAQGEGGWAFCYVDPPTYQSGSYVYTKVRYIGAGPVPTGEVAAALAQTAPQVAGRQPECWRYADAEVAEQRRQAGMARSRSQSYSILESEWSPRNAIEPPLSASLPQPTPAPAPLPAPAPATVARAPIPASAPTDPIPGARLKGIAEAVAAARDEATPAPAPAPAPAPKPAVAAAAPPPAPAPDAQNAAVTALNAGIVAREAAKMSRADQAQAEYESAMAAYKQRLADDAARNAKVAADFARVQAEYQQAVRDCAAGDRTKCAPPGTAPAAATLAGQR</sequence>
<keyword evidence="2" id="KW-0732">Signal</keyword>
<dbReference type="Proteomes" id="UP001220395">
    <property type="component" value="Chromosome"/>
</dbReference>
<evidence type="ECO:0000256" key="1">
    <source>
        <dbReference type="SAM" id="MobiDB-lite"/>
    </source>
</evidence>
<organism evidence="3 4">
    <name type="scientific">Sphingomonas naphthae</name>
    <dbReference type="NCBI Taxonomy" id="1813468"/>
    <lineage>
        <taxon>Bacteria</taxon>
        <taxon>Pseudomonadati</taxon>
        <taxon>Pseudomonadota</taxon>
        <taxon>Alphaproteobacteria</taxon>
        <taxon>Sphingomonadales</taxon>
        <taxon>Sphingomonadaceae</taxon>
        <taxon>Sphingomonas</taxon>
    </lineage>
</organism>
<evidence type="ECO:0000313" key="3">
    <source>
        <dbReference type="EMBL" id="WCT73816.1"/>
    </source>
</evidence>
<feature type="region of interest" description="Disordered" evidence="1">
    <location>
        <begin position="119"/>
        <end position="143"/>
    </location>
</feature>
<feature type="chain" id="PRO_5047194900" description="SPOR domain-containing protein" evidence="2">
    <location>
        <begin position="25"/>
        <end position="300"/>
    </location>
</feature>
<feature type="signal peptide" evidence="2">
    <location>
        <begin position="1"/>
        <end position="24"/>
    </location>
</feature>
<evidence type="ECO:0000256" key="2">
    <source>
        <dbReference type="SAM" id="SignalP"/>
    </source>
</evidence>
<gene>
    <name evidence="3" type="ORF">PQ455_00875</name>
</gene>
<feature type="compositionally biased region" description="Pro residues" evidence="1">
    <location>
        <begin position="181"/>
        <end position="191"/>
    </location>
</feature>
<protein>
    <recommendedName>
        <fullName evidence="5">SPOR domain-containing protein</fullName>
    </recommendedName>
</protein>
<feature type="compositionally biased region" description="Pro residues" evidence="1">
    <location>
        <begin position="129"/>
        <end position="141"/>
    </location>
</feature>
<feature type="region of interest" description="Disordered" evidence="1">
    <location>
        <begin position="173"/>
        <end position="208"/>
    </location>
</feature>
<evidence type="ECO:0000313" key="4">
    <source>
        <dbReference type="Proteomes" id="UP001220395"/>
    </source>
</evidence>
<dbReference type="EMBL" id="CP117411">
    <property type="protein sequence ID" value="WCT73816.1"/>
    <property type="molecule type" value="Genomic_DNA"/>
</dbReference>
<accession>A0ABY7TKQ8</accession>
<dbReference type="RefSeq" id="WP_273688348.1">
    <property type="nucleotide sequence ID" value="NZ_CP117411.1"/>
</dbReference>
<proteinExistence type="predicted"/>